<gene>
    <name evidence="1" type="ORF">TNCT_394641</name>
</gene>
<reference evidence="1" key="1">
    <citation type="submission" date="2020-07" db="EMBL/GenBank/DDBJ databases">
        <title>Multicomponent nature underlies the extraordinary mechanical properties of spider dragline silk.</title>
        <authorList>
            <person name="Kono N."/>
            <person name="Nakamura H."/>
            <person name="Mori M."/>
            <person name="Yoshida Y."/>
            <person name="Ohtoshi R."/>
            <person name="Malay A.D."/>
            <person name="Moran D.A.P."/>
            <person name="Tomita M."/>
            <person name="Numata K."/>
            <person name="Arakawa K."/>
        </authorList>
    </citation>
    <scope>NUCLEOTIDE SEQUENCE</scope>
</reference>
<evidence type="ECO:0000313" key="1">
    <source>
        <dbReference type="EMBL" id="GFQ94771.1"/>
    </source>
</evidence>
<comment type="caution">
    <text evidence="1">The sequence shown here is derived from an EMBL/GenBank/DDBJ whole genome shotgun (WGS) entry which is preliminary data.</text>
</comment>
<proteinExistence type="predicted"/>
<keyword evidence="2" id="KW-1185">Reference proteome</keyword>
<protein>
    <submittedName>
        <fullName evidence="1">Uncharacterized protein</fullName>
    </submittedName>
</protein>
<name>A0A8X6L468_TRICU</name>
<sequence length="97" mass="11479">MKEVNLSFEEDDKEKANEKFCYADKFILLEEAFFGCIKSSDTKHLYLQTRQFLSLARRNSTMISSFSERKQFDKIKGTFCQHLYILQNITIEHPDVT</sequence>
<dbReference type="EMBL" id="BMAO01024358">
    <property type="protein sequence ID" value="GFQ94771.1"/>
    <property type="molecule type" value="Genomic_DNA"/>
</dbReference>
<evidence type="ECO:0000313" key="2">
    <source>
        <dbReference type="Proteomes" id="UP000887116"/>
    </source>
</evidence>
<organism evidence="1 2">
    <name type="scientific">Trichonephila clavata</name>
    <name type="common">Joro spider</name>
    <name type="synonym">Nephila clavata</name>
    <dbReference type="NCBI Taxonomy" id="2740835"/>
    <lineage>
        <taxon>Eukaryota</taxon>
        <taxon>Metazoa</taxon>
        <taxon>Ecdysozoa</taxon>
        <taxon>Arthropoda</taxon>
        <taxon>Chelicerata</taxon>
        <taxon>Arachnida</taxon>
        <taxon>Araneae</taxon>
        <taxon>Araneomorphae</taxon>
        <taxon>Entelegynae</taxon>
        <taxon>Araneoidea</taxon>
        <taxon>Nephilidae</taxon>
        <taxon>Trichonephila</taxon>
    </lineage>
</organism>
<dbReference type="AlphaFoldDB" id="A0A8X6L468"/>
<dbReference type="Proteomes" id="UP000887116">
    <property type="component" value="Unassembled WGS sequence"/>
</dbReference>
<accession>A0A8X6L468</accession>